<gene>
    <name evidence="3" type="ORF">C7477_11255</name>
</gene>
<comment type="caution">
    <text evidence="3">The sequence shown here is derived from an EMBL/GenBank/DDBJ whole genome shotgun (WGS) entry which is preliminary data.</text>
</comment>
<dbReference type="EMBL" id="QJTF01000012">
    <property type="protein sequence ID" value="PYE87554.1"/>
    <property type="molecule type" value="Genomic_DNA"/>
</dbReference>
<protein>
    <submittedName>
        <fullName evidence="3">Toprim domain-containing protein</fullName>
    </submittedName>
</protein>
<feature type="domain" description="DUF7146" evidence="2">
    <location>
        <begin position="123"/>
        <end position="234"/>
    </location>
</feature>
<sequence length="352" mass="38149">MSRHDVSDLAIRLGRNAEAVCRHYLSSGRRAGRYWIVGDVKNSPGRSMFVRLTGPETGKGAAGKWTDMATGQHGDLLDVIREALGLVDFRQVVEEARRFLSLPHPGPAKTRRPPGGTTNVAVRSPEAARRLFTMSRPIPGTLAEIYLNGRAIRSLSGTAALRYHPRCYYWAGERSPTEIWPAMVASVTDLDGRQTGAHRTYLAPLGLAPDGSGKAPVETPRRAMGDLLGHGVRFGIADEVLAAGEGIETVLSPRQVLPQMPMLAALSAAHLAAILFPATLRRLYTLRDRDPAGNAARDSLMARAESVGIEAIAVSPIGADFNDDLRQRGVDALRAVLKEQLHPEDVSRFMEA</sequence>
<evidence type="ECO:0000259" key="2">
    <source>
        <dbReference type="Pfam" id="PF23639"/>
    </source>
</evidence>
<dbReference type="Pfam" id="PF23639">
    <property type="entry name" value="DUF7146"/>
    <property type="match status" value="1"/>
</dbReference>
<keyword evidence="4" id="KW-1185">Reference proteome</keyword>
<name>A0A318T4B8_9HYPH</name>
<dbReference type="InterPro" id="IPR055570">
    <property type="entry name" value="DUF7146"/>
</dbReference>
<dbReference type="InterPro" id="IPR006171">
    <property type="entry name" value="TOPRIM_dom"/>
</dbReference>
<evidence type="ECO:0000313" key="4">
    <source>
        <dbReference type="Proteomes" id="UP000247454"/>
    </source>
</evidence>
<dbReference type="Proteomes" id="UP000247454">
    <property type="component" value="Unassembled WGS sequence"/>
</dbReference>
<proteinExistence type="predicted"/>
<dbReference type="AlphaFoldDB" id="A0A318T4B8"/>
<dbReference type="RefSeq" id="WP_110752133.1">
    <property type="nucleotide sequence ID" value="NZ_QJTF01000012.1"/>
</dbReference>
<evidence type="ECO:0000259" key="1">
    <source>
        <dbReference type="Pfam" id="PF13362"/>
    </source>
</evidence>
<organism evidence="3 4">
    <name type="scientific">Phyllobacterium leguminum</name>
    <dbReference type="NCBI Taxonomy" id="314237"/>
    <lineage>
        <taxon>Bacteria</taxon>
        <taxon>Pseudomonadati</taxon>
        <taxon>Pseudomonadota</taxon>
        <taxon>Alphaproteobacteria</taxon>
        <taxon>Hyphomicrobiales</taxon>
        <taxon>Phyllobacteriaceae</taxon>
        <taxon>Phyllobacterium</taxon>
    </lineage>
</organism>
<accession>A0A318T4B8</accession>
<evidence type="ECO:0000313" key="3">
    <source>
        <dbReference type="EMBL" id="PYE87554.1"/>
    </source>
</evidence>
<feature type="domain" description="Toprim" evidence="1">
    <location>
        <begin position="241"/>
        <end position="330"/>
    </location>
</feature>
<dbReference type="Pfam" id="PF13362">
    <property type="entry name" value="Toprim_3"/>
    <property type="match status" value="1"/>
</dbReference>
<reference evidence="3 4" key="1">
    <citation type="submission" date="2018-06" db="EMBL/GenBank/DDBJ databases">
        <title>Genomic Encyclopedia of Type Strains, Phase III (KMG-III): the genomes of soil and plant-associated and newly described type strains.</title>
        <authorList>
            <person name="Whitman W."/>
        </authorList>
    </citation>
    <scope>NUCLEOTIDE SEQUENCE [LARGE SCALE GENOMIC DNA]</scope>
    <source>
        <strain evidence="3 4">ORS 1419</strain>
    </source>
</reference>
<dbReference type="OrthoDB" id="9811157at2"/>